<evidence type="ECO:0000259" key="4">
    <source>
        <dbReference type="Pfam" id="PF15902"/>
    </source>
</evidence>
<dbReference type="KEGG" id="fuv:JR347_06525"/>
<evidence type="ECO:0000313" key="5">
    <source>
        <dbReference type="EMBL" id="QSE98731.1"/>
    </source>
</evidence>
<proteinExistence type="predicted"/>
<evidence type="ECO:0000256" key="1">
    <source>
        <dbReference type="ARBA" id="ARBA00022737"/>
    </source>
</evidence>
<dbReference type="Pfam" id="PF15902">
    <property type="entry name" value="Sortilin-Vps10"/>
    <property type="match status" value="1"/>
</dbReference>
<dbReference type="InterPro" id="IPR050310">
    <property type="entry name" value="VPS10-sortilin"/>
</dbReference>
<feature type="coiled-coil region" evidence="2">
    <location>
        <begin position="895"/>
        <end position="936"/>
    </location>
</feature>
<sequence length="1054" mass="118097">MKLTTSLIIILSLLYTAPAFSQKKKKGNQPSETYDEKLFNKMTWRNIGPFRGGRSLTSTGVVGDPMTYYFGSVGGGVWKTDDAGINWRNISDTFFNTTSIGAISVSESDPNVIYVGTGEACIRGVMTSHGDGVYKSTDAGKTWKHIGLDGTSQISEIRIHPNNPDVVYVAAQGSPYAPTSERGIYKSEDGGKNWKRVHFVNESSGANNLSMDMNNPRILYAAYWDHQRKPWYVRSGGNGSGIYKTKDGGETWEKLSEGLPKAMMGKIGVSVSRANSNRVYAVIESEEGGLYRSDDGGEKWALMNSQRVLRTRSWYYMHVFTDPKNENVVYVLNAPFMKSIDGGRTFMPVAVPHGDNHDLWINPNDPTNMINSNDGGANISFNGGKSWSTQQNQPTAQFYRVNADNRFPYWVYGGQQDNSTVAIKNRTDGFGIGWQDFIAGVGGGEAAHIAFNPDDPKYVYSSNITGFIDEYNMETDKSKPIKPYPVFDLGEPSDEMKYRYNWNPPVITSSHNPETIYYGSNVLHKSTNRGLSWTDISPDLTRNDTTKLGLMGGPITNEAAGGETYHTLMSVAESPHDANVIYTGADDGLMHITRDGGKNWQKISPAGEGIINSIEVSHHDPATVYVTFMKYKFNDFTPFIYKSNNYGASWSLITNGIDKRAYARVVREDPVRKGLLYAGTEQGVYISFDDGSNWKKLELNFPTVPVLDLKVHKNDLLAATSGRAFWVLDDLTPFHQLTPEVANAATYFYKPADAYKTNAFDLVDLPIPNVGKNPFPGVSMKYYLKAVGENDTLPLTIDIMDKSGKVLRTLSSDSEDSWNKIEKKEGMNLARWDLRVANIKPAENVFVMSFGETGMQGYKVGPGEYSAKFTYGDYSSTQNFKVLKDPRDEATPEQIEAQQQLLKEIYKDLNDLNESLVDLQEVREQVEYMIDREQNDEDIKKNGESIMDKVNGVEEELISPSQETFQDIINFRNKLDGQLYQLLQTIDNSVPPLTKGEQDLYNELEKEWTKQQQSVKEILNEDVPSFNKLLKEKGVQYIAPKKEEKPKEETKPTT</sequence>
<dbReference type="EMBL" id="CP070608">
    <property type="protein sequence ID" value="QSE98731.1"/>
    <property type="molecule type" value="Genomic_DNA"/>
</dbReference>
<dbReference type="Proteomes" id="UP000662783">
    <property type="component" value="Chromosome"/>
</dbReference>
<reference evidence="5" key="1">
    <citation type="submission" date="2021-02" db="EMBL/GenBank/DDBJ databases">
        <title>Fulvivirga sp. S481 isolated from sea water.</title>
        <authorList>
            <person name="Bae S.S."/>
            <person name="Baek K."/>
        </authorList>
    </citation>
    <scope>NUCLEOTIDE SEQUENCE</scope>
    <source>
        <strain evidence="5">S481</strain>
    </source>
</reference>
<gene>
    <name evidence="5" type="ORF">JR347_06525</name>
</gene>
<feature type="chain" id="PRO_5036801714" evidence="3">
    <location>
        <begin position="22"/>
        <end position="1054"/>
    </location>
</feature>
<dbReference type="GO" id="GO:0016787">
    <property type="term" value="F:hydrolase activity"/>
    <property type="evidence" value="ECO:0007669"/>
    <property type="project" value="UniProtKB-KW"/>
</dbReference>
<dbReference type="CDD" id="cd15482">
    <property type="entry name" value="Sialidase_non-viral"/>
    <property type="match status" value="3"/>
</dbReference>
<protein>
    <submittedName>
        <fullName evidence="5">Glycosyl hydrolase</fullName>
    </submittedName>
</protein>
<dbReference type="PANTHER" id="PTHR12106:SF27">
    <property type="entry name" value="SORTILIN-RELATED RECEPTOR"/>
    <property type="match status" value="1"/>
</dbReference>
<organism evidence="5 6">
    <name type="scientific">Fulvivirga lutea</name>
    <dbReference type="NCBI Taxonomy" id="2810512"/>
    <lineage>
        <taxon>Bacteria</taxon>
        <taxon>Pseudomonadati</taxon>
        <taxon>Bacteroidota</taxon>
        <taxon>Cytophagia</taxon>
        <taxon>Cytophagales</taxon>
        <taxon>Fulvivirgaceae</taxon>
        <taxon>Fulvivirga</taxon>
    </lineage>
</organism>
<keyword evidence="3" id="KW-0732">Signal</keyword>
<dbReference type="RefSeq" id="WP_205723245.1">
    <property type="nucleotide sequence ID" value="NZ_CP070608.1"/>
</dbReference>
<keyword evidence="5" id="KW-0378">Hydrolase</keyword>
<dbReference type="InterPro" id="IPR031778">
    <property type="entry name" value="Sortilin_N"/>
</dbReference>
<dbReference type="SUPFAM" id="SSF50939">
    <property type="entry name" value="Sialidases"/>
    <property type="match status" value="3"/>
</dbReference>
<keyword evidence="6" id="KW-1185">Reference proteome</keyword>
<keyword evidence="1" id="KW-0677">Repeat</keyword>
<evidence type="ECO:0000256" key="2">
    <source>
        <dbReference type="SAM" id="Coils"/>
    </source>
</evidence>
<keyword evidence="2" id="KW-0175">Coiled coil</keyword>
<feature type="signal peptide" evidence="3">
    <location>
        <begin position="1"/>
        <end position="21"/>
    </location>
</feature>
<dbReference type="InterPro" id="IPR036278">
    <property type="entry name" value="Sialidase_sf"/>
</dbReference>
<dbReference type="InterPro" id="IPR015943">
    <property type="entry name" value="WD40/YVTN_repeat-like_dom_sf"/>
</dbReference>
<feature type="domain" description="Sortilin N-terminal" evidence="4">
    <location>
        <begin position="133"/>
        <end position="266"/>
    </location>
</feature>
<accession>A0A974WHY2</accession>
<evidence type="ECO:0000256" key="3">
    <source>
        <dbReference type="SAM" id="SignalP"/>
    </source>
</evidence>
<dbReference type="Gene3D" id="2.130.10.10">
    <property type="entry name" value="YVTN repeat-like/Quinoprotein amine dehydrogenase"/>
    <property type="match status" value="4"/>
</dbReference>
<evidence type="ECO:0000313" key="6">
    <source>
        <dbReference type="Proteomes" id="UP000662783"/>
    </source>
</evidence>
<name>A0A974WHY2_9BACT</name>
<dbReference type="AlphaFoldDB" id="A0A974WHY2"/>
<dbReference type="PANTHER" id="PTHR12106">
    <property type="entry name" value="SORTILIN RELATED"/>
    <property type="match status" value="1"/>
</dbReference>